<comment type="cofactor">
    <cofactor evidence="3">
        <name>FAD</name>
        <dbReference type="ChEBI" id="CHEBI:57692"/>
    </cofactor>
    <text evidence="3">Binds 1 FAD per subunit.</text>
</comment>
<dbReference type="EMBL" id="SRYV01000004">
    <property type="protein sequence ID" value="TGY16539.1"/>
    <property type="molecule type" value="Genomic_DNA"/>
</dbReference>
<evidence type="ECO:0000256" key="1">
    <source>
        <dbReference type="ARBA" id="ARBA00022630"/>
    </source>
</evidence>
<evidence type="ECO:0000256" key="3">
    <source>
        <dbReference type="PIRSR" id="PIRSR000350-3"/>
    </source>
</evidence>
<dbReference type="GO" id="GO:0016491">
    <property type="term" value="F:oxidoreductase activity"/>
    <property type="evidence" value="ECO:0007669"/>
    <property type="project" value="InterPro"/>
</dbReference>
<reference evidence="6 7" key="1">
    <citation type="submission" date="2019-04" db="EMBL/GenBank/DDBJ databases">
        <title>Microbes associate with the intestines of laboratory mice.</title>
        <authorList>
            <person name="Navarre W."/>
            <person name="Wong E."/>
            <person name="Huang K."/>
            <person name="Tropini C."/>
            <person name="Ng K."/>
            <person name="Yu B."/>
        </authorList>
    </citation>
    <scope>NUCLEOTIDE SEQUENCE [LARGE SCALE GENOMIC DNA]</scope>
    <source>
        <strain evidence="6 7">NM61_E11</strain>
    </source>
</reference>
<dbReference type="AlphaFoldDB" id="A0A4S2BNC6"/>
<feature type="binding site" evidence="3">
    <location>
        <begin position="171"/>
        <end position="178"/>
    </location>
    <ligand>
        <name>NAD(+)</name>
        <dbReference type="ChEBI" id="CHEBI:57540"/>
    </ligand>
</feature>
<evidence type="ECO:0000256" key="2">
    <source>
        <dbReference type="ARBA" id="ARBA00022827"/>
    </source>
</evidence>
<dbReference type="Proteomes" id="UP000309117">
    <property type="component" value="Unassembled WGS sequence"/>
</dbReference>
<keyword evidence="1" id="KW-0285">Flavoprotein</keyword>
<evidence type="ECO:0000259" key="5">
    <source>
        <dbReference type="Pfam" id="PF07992"/>
    </source>
</evidence>
<dbReference type="PRINTS" id="PR00368">
    <property type="entry name" value="FADPNR"/>
</dbReference>
<dbReference type="InterPro" id="IPR001100">
    <property type="entry name" value="Pyr_nuc-diS_OxRdtase"/>
</dbReference>
<feature type="disulfide bond" description="Redox-active" evidence="4">
    <location>
        <begin position="41"/>
        <end position="46"/>
    </location>
</feature>
<dbReference type="InterPro" id="IPR016156">
    <property type="entry name" value="FAD/NAD-linked_Rdtase_dimer_sf"/>
</dbReference>
<feature type="domain" description="FAD/NAD(P)-binding" evidence="5">
    <location>
        <begin position="4"/>
        <end position="313"/>
    </location>
</feature>
<dbReference type="PIRSF" id="PIRSF000350">
    <property type="entry name" value="Mercury_reductase_MerA"/>
    <property type="match status" value="1"/>
</dbReference>
<dbReference type="PANTHER" id="PTHR43014">
    <property type="entry name" value="MERCURIC REDUCTASE"/>
    <property type="match status" value="1"/>
</dbReference>
<feature type="binding site" evidence="3">
    <location>
        <position position="112"/>
    </location>
    <ligand>
        <name>FAD</name>
        <dbReference type="ChEBI" id="CHEBI:57692"/>
    </ligand>
</feature>
<dbReference type="GO" id="GO:0000166">
    <property type="term" value="F:nucleotide binding"/>
    <property type="evidence" value="ECO:0007669"/>
    <property type="project" value="UniProtKB-KW"/>
</dbReference>
<feature type="binding site" evidence="3">
    <location>
        <position position="258"/>
    </location>
    <ligand>
        <name>NAD(+)</name>
        <dbReference type="ChEBI" id="CHEBI:57540"/>
    </ligand>
</feature>
<evidence type="ECO:0000313" key="7">
    <source>
        <dbReference type="Proteomes" id="UP000309117"/>
    </source>
</evidence>
<keyword evidence="3" id="KW-0547">Nucleotide-binding</keyword>
<keyword evidence="3" id="KW-0520">NAD</keyword>
<evidence type="ECO:0000256" key="4">
    <source>
        <dbReference type="PIRSR" id="PIRSR000350-4"/>
    </source>
</evidence>
<organism evidence="6 7">
    <name type="scientific">Lactobacillus intestinalis</name>
    <dbReference type="NCBI Taxonomy" id="151781"/>
    <lineage>
        <taxon>Bacteria</taxon>
        <taxon>Bacillati</taxon>
        <taxon>Bacillota</taxon>
        <taxon>Bacilli</taxon>
        <taxon>Lactobacillales</taxon>
        <taxon>Lactobacillaceae</taxon>
        <taxon>Lactobacillus</taxon>
    </lineage>
</organism>
<proteinExistence type="predicted"/>
<dbReference type="PRINTS" id="PR00411">
    <property type="entry name" value="PNDRDTASEI"/>
</dbReference>
<comment type="caution">
    <text evidence="6">The sequence shown here is derived from an EMBL/GenBank/DDBJ whole genome shotgun (WGS) entry which is preliminary data.</text>
</comment>
<accession>A0A4S2BNC6</accession>
<dbReference type="Pfam" id="PF07992">
    <property type="entry name" value="Pyr_redox_2"/>
    <property type="match status" value="1"/>
</dbReference>
<evidence type="ECO:0000313" key="6">
    <source>
        <dbReference type="EMBL" id="TGY16539.1"/>
    </source>
</evidence>
<protein>
    <submittedName>
        <fullName evidence="6">NAD(P)/FAD-dependent oxidoreductase</fullName>
    </submittedName>
</protein>
<feature type="binding site" evidence="3">
    <location>
        <position position="299"/>
    </location>
    <ligand>
        <name>FAD</name>
        <dbReference type="ChEBI" id="CHEBI:57692"/>
    </ligand>
</feature>
<dbReference type="InterPro" id="IPR023753">
    <property type="entry name" value="FAD/NAD-binding_dom"/>
</dbReference>
<keyword evidence="2 3" id="KW-0274">FAD</keyword>
<dbReference type="Gene3D" id="3.30.390.30">
    <property type="match status" value="1"/>
</dbReference>
<dbReference type="InterPro" id="IPR036188">
    <property type="entry name" value="FAD/NAD-bd_sf"/>
</dbReference>
<sequence>MKKYDYIILGSGPVTMHLLAKLERTSNKVLVIEKGLWGGTCPNTGCQPKIFMEGAVRPVLNSYYLTGKGIDAPASIDWQTLVARKKKIWAAYHQTERGNMTSENIDTVQGKGVITGPHTVRVDDQEYEGKNIVIGTGLSPRDLDIPGGEYAITNNEFFDLDQLPKRAVVIGGGYVALELATILQAAGSEVTIFQHSDRLLRPFDQEMVGTLQQIMEDRGIVFHLNAPVKKITKTNGAYTVTTVDGEGFDTDLVINAAGRKPNVEEIGLEEMGVEFDLNKGVKVNEHMQTTIPSIFAAGDVADNGQPNLTPVAWVDAYYIINFVENGIKTPITYPPVATNAFTYPEIAQVGICETEMEDGDYVRTLNLGNTFVSMGEGDPNAKLKVIFNKDGEVRGASELSINAADDINNFVPLIGMKDPAKFVEKNLTFAFPTLANKLDVLFR</sequence>
<dbReference type="RefSeq" id="WP_135960375.1">
    <property type="nucleotide sequence ID" value="NZ_AQFR02000001.1"/>
</dbReference>
<dbReference type="SUPFAM" id="SSF55424">
    <property type="entry name" value="FAD/NAD-linked reductases, dimerisation (C-terminal) domain"/>
    <property type="match status" value="1"/>
</dbReference>
<dbReference type="PANTHER" id="PTHR43014:SF5">
    <property type="entry name" value="GLUTATHIONE REDUCTASE (NADPH)"/>
    <property type="match status" value="1"/>
</dbReference>
<name>A0A4S2BNC6_9LACO</name>
<dbReference type="Gene3D" id="3.50.50.60">
    <property type="entry name" value="FAD/NAD(P)-binding domain"/>
    <property type="match status" value="2"/>
</dbReference>
<dbReference type="SUPFAM" id="SSF51905">
    <property type="entry name" value="FAD/NAD(P)-binding domain"/>
    <property type="match status" value="1"/>
</dbReference>
<gene>
    <name evidence="6" type="ORF">E5351_02945</name>
</gene>